<accession>A0ABR1MAD9</accession>
<evidence type="ECO:0000313" key="7">
    <source>
        <dbReference type="EMBL" id="KAK7544837.1"/>
    </source>
</evidence>
<keyword evidence="3" id="KW-0238">DNA-binding</keyword>
<protein>
    <recommendedName>
        <fullName evidence="6">Zn(2)-C6 fungal-type domain-containing protein</fullName>
    </recommendedName>
</protein>
<comment type="caution">
    <text evidence="7">The sequence shown here is derived from an EMBL/GenBank/DDBJ whole genome shotgun (WGS) entry which is preliminary data.</text>
</comment>
<proteinExistence type="predicted"/>
<keyword evidence="5" id="KW-0539">Nucleus</keyword>
<dbReference type="Proteomes" id="UP001360953">
    <property type="component" value="Unassembled WGS sequence"/>
</dbReference>
<dbReference type="PANTHER" id="PTHR31069:SF31">
    <property type="entry name" value="MONODICTYPHENONE CLUSTER TRANSCRIPTION FACTOR-RELATED"/>
    <property type="match status" value="1"/>
</dbReference>
<gene>
    <name evidence="7" type="ORF">J3D65DRAFT_610943</name>
</gene>
<evidence type="ECO:0000256" key="3">
    <source>
        <dbReference type="ARBA" id="ARBA00023125"/>
    </source>
</evidence>
<dbReference type="SUPFAM" id="SSF57701">
    <property type="entry name" value="Zn2/Cys6 DNA-binding domain"/>
    <property type="match status" value="1"/>
</dbReference>
<dbReference type="GeneID" id="92031757"/>
<keyword evidence="4" id="KW-0804">Transcription</keyword>
<dbReference type="Pfam" id="PF00172">
    <property type="entry name" value="Zn_clus"/>
    <property type="match status" value="1"/>
</dbReference>
<dbReference type="InterPro" id="IPR036864">
    <property type="entry name" value="Zn2-C6_fun-type_DNA-bd_sf"/>
</dbReference>
<sequence length="324" mass="35773">MIEKMAQPDTGAIGPQLRSSCDSCNSAKVKCTKNRPKCERCVARGTECVYSISLRSIKRKRGLGQQHFRSPSKALNTPTSTILDDFVDFDPSAAEMGVLPVSLDEWNVDFEMPLFNSPDLTPVSKISPFSFASPESPSTVSTVSTCRCQQLVTAKLAQLSTRDRNAANLPFDSFLTDSKAVMDACISVISCGAADHKEDLQTVLVLSALLLHLVGMYESKLAATSRPHPHGATAPVRLSFGSYYFDHQDAQILEVNLIHMELSKIRTMVESFDQRFSKPTKSSPDFENDFADPVAPLIAHVRRKLQRNFEEVRSGMAYPDTFGQ</sequence>
<dbReference type="RefSeq" id="XP_066660072.1">
    <property type="nucleotide sequence ID" value="XM_066798851.1"/>
</dbReference>
<dbReference type="PROSITE" id="PS50048">
    <property type="entry name" value="ZN2_CY6_FUNGAL_2"/>
    <property type="match status" value="1"/>
</dbReference>
<evidence type="ECO:0000256" key="1">
    <source>
        <dbReference type="ARBA" id="ARBA00022723"/>
    </source>
</evidence>
<keyword evidence="2" id="KW-0805">Transcription regulation</keyword>
<evidence type="ECO:0000256" key="2">
    <source>
        <dbReference type="ARBA" id="ARBA00023015"/>
    </source>
</evidence>
<evidence type="ECO:0000256" key="5">
    <source>
        <dbReference type="ARBA" id="ARBA00023242"/>
    </source>
</evidence>
<reference evidence="7 8" key="1">
    <citation type="submission" date="2024-04" db="EMBL/GenBank/DDBJ databases">
        <title>Phyllosticta paracitricarpa is synonymous to the EU quarantine fungus P. citricarpa based on phylogenomic analyses.</title>
        <authorList>
            <consortium name="Lawrence Berkeley National Laboratory"/>
            <person name="Van ingen-buijs V.A."/>
            <person name="Van westerhoven A.C."/>
            <person name="Haridas S."/>
            <person name="Skiadas P."/>
            <person name="Martin F."/>
            <person name="Groenewald J.Z."/>
            <person name="Crous P.W."/>
            <person name="Seidl M.F."/>
        </authorList>
    </citation>
    <scope>NUCLEOTIDE SEQUENCE [LARGE SCALE GENOMIC DNA]</scope>
    <source>
        <strain evidence="7 8">CPC 17464</strain>
    </source>
</reference>
<organism evidence="7 8">
    <name type="scientific">Phyllosticta citribraziliensis</name>
    <dbReference type="NCBI Taxonomy" id="989973"/>
    <lineage>
        <taxon>Eukaryota</taxon>
        <taxon>Fungi</taxon>
        <taxon>Dikarya</taxon>
        <taxon>Ascomycota</taxon>
        <taxon>Pezizomycotina</taxon>
        <taxon>Dothideomycetes</taxon>
        <taxon>Dothideomycetes incertae sedis</taxon>
        <taxon>Botryosphaeriales</taxon>
        <taxon>Phyllostictaceae</taxon>
        <taxon>Phyllosticta</taxon>
    </lineage>
</organism>
<dbReference type="CDD" id="cd00067">
    <property type="entry name" value="GAL4"/>
    <property type="match status" value="1"/>
</dbReference>
<dbReference type="InterPro" id="IPR050675">
    <property type="entry name" value="OAF3"/>
</dbReference>
<keyword evidence="8" id="KW-1185">Reference proteome</keyword>
<dbReference type="InterPro" id="IPR001138">
    <property type="entry name" value="Zn2Cys6_DnaBD"/>
</dbReference>
<feature type="domain" description="Zn(2)-C6 fungal-type" evidence="6">
    <location>
        <begin position="20"/>
        <end position="50"/>
    </location>
</feature>
<dbReference type="SMART" id="SM00066">
    <property type="entry name" value="GAL4"/>
    <property type="match status" value="1"/>
</dbReference>
<evidence type="ECO:0000256" key="4">
    <source>
        <dbReference type="ARBA" id="ARBA00023163"/>
    </source>
</evidence>
<dbReference type="PANTHER" id="PTHR31069">
    <property type="entry name" value="OLEATE-ACTIVATED TRANSCRIPTION FACTOR 1-RELATED"/>
    <property type="match status" value="1"/>
</dbReference>
<keyword evidence="1" id="KW-0479">Metal-binding</keyword>
<dbReference type="PRINTS" id="PR00755">
    <property type="entry name" value="AFLATOXINBRP"/>
</dbReference>
<evidence type="ECO:0000313" key="8">
    <source>
        <dbReference type="Proteomes" id="UP001360953"/>
    </source>
</evidence>
<name>A0ABR1MAD9_9PEZI</name>
<evidence type="ECO:0000259" key="6">
    <source>
        <dbReference type="PROSITE" id="PS50048"/>
    </source>
</evidence>
<dbReference type="EMBL" id="JBBPEH010000001">
    <property type="protein sequence ID" value="KAK7544837.1"/>
    <property type="molecule type" value="Genomic_DNA"/>
</dbReference>
<dbReference type="Gene3D" id="4.10.240.10">
    <property type="entry name" value="Zn(2)-C6 fungal-type DNA-binding domain"/>
    <property type="match status" value="1"/>
</dbReference>